<proteinExistence type="predicted"/>
<dbReference type="AlphaFoldDB" id="A0A0D0CNY3"/>
<evidence type="ECO:0000313" key="1">
    <source>
        <dbReference type="EMBL" id="KIK76953.1"/>
    </source>
</evidence>
<name>A0A0D0CNY3_9AGAM</name>
<accession>A0A0D0CNY3</accession>
<dbReference type="Proteomes" id="UP000054538">
    <property type="component" value="Unassembled WGS sequence"/>
</dbReference>
<keyword evidence="2" id="KW-1185">Reference proteome</keyword>
<reference evidence="2" key="2">
    <citation type="submission" date="2015-01" db="EMBL/GenBank/DDBJ databases">
        <title>Evolutionary Origins and Diversification of the Mycorrhizal Mutualists.</title>
        <authorList>
            <consortium name="DOE Joint Genome Institute"/>
            <consortium name="Mycorrhizal Genomics Consortium"/>
            <person name="Kohler A."/>
            <person name="Kuo A."/>
            <person name="Nagy L.G."/>
            <person name="Floudas D."/>
            <person name="Copeland A."/>
            <person name="Barry K.W."/>
            <person name="Cichocki N."/>
            <person name="Veneault-Fourrey C."/>
            <person name="LaButti K."/>
            <person name="Lindquist E.A."/>
            <person name="Lipzen A."/>
            <person name="Lundell T."/>
            <person name="Morin E."/>
            <person name="Murat C."/>
            <person name="Riley R."/>
            <person name="Ohm R."/>
            <person name="Sun H."/>
            <person name="Tunlid A."/>
            <person name="Henrissat B."/>
            <person name="Grigoriev I.V."/>
            <person name="Hibbett D.S."/>
            <person name="Martin F."/>
        </authorList>
    </citation>
    <scope>NUCLEOTIDE SEQUENCE [LARGE SCALE GENOMIC DNA]</scope>
    <source>
        <strain evidence="2">Ve08.2h10</strain>
    </source>
</reference>
<dbReference type="InParanoid" id="A0A0D0CNY3"/>
<feature type="non-terminal residue" evidence="1">
    <location>
        <position position="1"/>
    </location>
</feature>
<sequence length="99" mass="11243">VHWMNNQTDLLVSWLTSHSADCHVLFYGNKGDLTDHAMNKPSAKDKTGIHDIIAKHIFEVDAEWTQQYTTSPKSSAHVLAITSTIKSLYLSPLEYQLTW</sequence>
<dbReference type="OrthoDB" id="2670932at2759"/>
<reference evidence="1 2" key="1">
    <citation type="submission" date="2014-04" db="EMBL/GenBank/DDBJ databases">
        <authorList>
            <consortium name="DOE Joint Genome Institute"/>
            <person name="Kuo A."/>
            <person name="Kohler A."/>
            <person name="Jargeat P."/>
            <person name="Nagy L.G."/>
            <person name="Floudas D."/>
            <person name="Copeland A."/>
            <person name="Barry K.W."/>
            <person name="Cichocki N."/>
            <person name="Veneault-Fourrey C."/>
            <person name="LaButti K."/>
            <person name="Lindquist E.A."/>
            <person name="Lipzen A."/>
            <person name="Lundell T."/>
            <person name="Morin E."/>
            <person name="Murat C."/>
            <person name="Sun H."/>
            <person name="Tunlid A."/>
            <person name="Henrissat B."/>
            <person name="Grigoriev I.V."/>
            <person name="Hibbett D.S."/>
            <person name="Martin F."/>
            <person name="Nordberg H.P."/>
            <person name="Cantor M.N."/>
            <person name="Hua S.X."/>
        </authorList>
    </citation>
    <scope>NUCLEOTIDE SEQUENCE [LARGE SCALE GENOMIC DNA]</scope>
    <source>
        <strain evidence="1 2">Ve08.2h10</strain>
    </source>
</reference>
<dbReference type="HOGENOM" id="CLU_2326386_0_0_1"/>
<protein>
    <submittedName>
        <fullName evidence="1">Uncharacterized protein</fullName>
    </submittedName>
</protein>
<evidence type="ECO:0000313" key="2">
    <source>
        <dbReference type="Proteomes" id="UP000054538"/>
    </source>
</evidence>
<dbReference type="EMBL" id="KN827211">
    <property type="protein sequence ID" value="KIK76953.1"/>
    <property type="molecule type" value="Genomic_DNA"/>
</dbReference>
<organism evidence="1 2">
    <name type="scientific">Paxillus rubicundulus Ve08.2h10</name>
    <dbReference type="NCBI Taxonomy" id="930991"/>
    <lineage>
        <taxon>Eukaryota</taxon>
        <taxon>Fungi</taxon>
        <taxon>Dikarya</taxon>
        <taxon>Basidiomycota</taxon>
        <taxon>Agaricomycotina</taxon>
        <taxon>Agaricomycetes</taxon>
        <taxon>Agaricomycetidae</taxon>
        <taxon>Boletales</taxon>
        <taxon>Paxilineae</taxon>
        <taxon>Paxillaceae</taxon>
        <taxon>Paxillus</taxon>
    </lineage>
</organism>
<gene>
    <name evidence="1" type="ORF">PAXRUDRAFT_168294</name>
</gene>